<reference evidence="1 2" key="1">
    <citation type="submission" date="2019-02" db="EMBL/GenBank/DDBJ databases">
        <title>Deep-cultivation of Planctomycetes and their phenomic and genomic characterization uncovers novel biology.</title>
        <authorList>
            <person name="Wiegand S."/>
            <person name="Jogler M."/>
            <person name="Boedeker C."/>
            <person name="Pinto D."/>
            <person name="Vollmers J."/>
            <person name="Rivas-Marin E."/>
            <person name="Kohn T."/>
            <person name="Peeters S.H."/>
            <person name="Heuer A."/>
            <person name="Rast P."/>
            <person name="Oberbeckmann S."/>
            <person name="Bunk B."/>
            <person name="Jeske O."/>
            <person name="Meyerdierks A."/>
            <person name="Storesund J.E."/>
            <person name="Kallscheuer N."/>
            <person name="Luecker S."/>
            <person name="Lage O.M."/>
            <person name="Pohl T."/>
            <person name="Merkel B.J."/>
            <person name="Hornburger P."/>
            <person name="Mueller R.-W."/>
            <person name="Bruemmer F."/>
            <person name="Labrenz M."/>
            <person name="Spormann A.M."/>
            <person name="Op den Camp H."/>
            <person name="Overmann J."/>
            <person name="Amann R."/>
            <person name="Jetten M.S.M."/>
            <person name="Mascher T."/>
            <person name="Medema M.H."/>
            <person name="Devos D.P."/>
            <person name="Kaster A.-K."/>
            <person name="Ovreas L."/>
            <person name="Rohde M."/>
            <person name="Galperin M.Y."/>
            <person name="Jogler C."/>
        </authorList>
    </citation>
    <scope>NUCLEOTIDE SEQUENCE [LARGE SCALE GENOMIC DNA]</scope>
    <source>
        <strain evidence="1 2">Poly24</strain>
    </source>
</reference>
<dbReference type="InterPro" id="IPR040632">
    <property type="entry name" value="Sulfotransfer_4"/>
</dbReference>
<name>A0A518JVG9_9BACT</name>
<dbReference type="EMBL" id="CP036348">
    <property type="protein sequence ID" value="QDV69542.1"/>
    <property type="molecule type" value="Genomic_DNA"/>
</dbReference>
<proteinExistence type="predicted"/>
<keyword evidence="2" id="KW-1185">Reference proteome</keyword>
<protein>
    <recommendedName>
        <fullName evidence="3">Sulfotransferase domain protein</fullName>
    </recommendedName>
</protein>
<sequence length="209" mass="23912">MNIDTHDRNLKVFGIGMSKTGTSTLHACYRILGLLPSVGYRSDLKQLVRAGRKEKSVNGKFDYDMERPLLSTDATKEILSVARQYVSFQDSPWYLLYRDLDSAFPGSKFILTVRKDAGTQALSDWHHNRKLGSCDGEPDAAFLREQIAFYNDHNRGVQEYFRGREHDLLCVCWENGDGWKELCDFLKLPHPDVAFPHERKGEYTGNECG</sequence>
<evidence type="ECO:0000313" key="1">
    <source>
        <dbReference type="EMBL" id="QDV69542.1"/>
    </source>
</evidence>
<dbReference type="PANTHER" id="PTHR36978">
    <property type="entry name" value="P-LOOP CONTAINING NUCLEOTIDE TRIPHOSPHATE HYDROLASE"/>
    <property type="match status" value="1"/>
</dbReference>
<dbReference type="OrthoDB" id="285690at2"/>
<dbReference type="SUPFAM" id="SSF52540">
    <property type="entry name" value="P-loop containing nucleoside triphosphate hydrolases"/>
    <property type="match status" value="1"/>
</dbReference>
<evidence type="ECO:0008006" key="3">
    <source>
        <dbReference type="Google" id="ProtNLM"/>
    </source>
</evidence>
<organism evidence="1 2">
    <name type="scientific">Rosistilla carotiformis</name>
    <dbReference type="NCBI Taxonomy" id="2528017"/>
    <lineage>
        <taxon>Bacteria</taxon>
        <taxon>Pseudomonadati</taxon>
        <taxon>Planctomycetota</taxon>
        <taxon>Planctomycetia</taxon>
        <taxon>Pirellulales</taxon>
        <taxon>Pirellulaceae</taxon>
        <taxon>Rosistilla</taxon>
    </lineage>
</organism>
<dbReference type="Pfam" id="PF17784">
    <property type="entry name" value="Sulfotransfer_4"/>
    <property type="match status" value="2"/>
</dbReference>
<dbReference type="KEGG" id="rcf:Poly24_32580"/>
<gene>
    <name evidence="1" type="ORF">Poly24_32580</name>
</gene>
<dbReference type="InterPro" id="IPR027417">
    <property type="entry name" value="P-loop_NTPase"/>
</dbReference>
<dbReference type="AlphaFoldDB" id="A0A518JVG9"/>
<dbReference type="Proteomes" id="UP000315082">
    <property type="component" value="Chromosome"/>
</dbReference>
<dbReference type="RefSeq" id="WP_145097197.1">
    <property type="nucleotide sequence ID" value="NZ_CP036348.1"/>
</dbReference>
<dbReference type="PANTHER" id="PTHR36978:SF4">
    <property type="entry name" value="P-LOOP CONTAINING NUCLEOSIDE TRIPHOSPHATE HYDROLASE PROTEIN"/>
    <property type="match status" value="1"/>
</dbReference>
<evidence type="ECO:0000313" key="2">
    <source>
        <dbReference type="Proteomes" id="UP000315082"/>
    </source>
</evidence>
<accession>A0A518JVG9</accession>
<dbReference type="Gene3D" id="3.40.50.300">
    <property type="entry name" value="P-loop containing nucleotide triphosphate hydrolases"/>
    <property type="match status" value="1"/>
</dbReference>